<dbReference type="RefSeq" id="XP_031909265.1">
    <property type="nucleotide sequence ID" value="XM_032055798.1"/>
</dbReference>
<organism evidence="1 2">
    <name type="scientific">Aspergillus pseudotamarii</name>
    <dbReference type="NCBI Taxonomy" id="132259"/>
    <lineage>
        <taxon>Eukaryota</taxon>
        <taxon>Fungi</taxon>
        <taxon>Dikarya</taxon>
        <taxon>Ascomycota</taxon>
        <taxon>Pezizomycotina</taxon>
        <taxon>Eurotiomycetes</taxon>
        <taxon>Eurotiomycetidae</taxon>
        <taxon>Eurotiales</taxon>
        <taxon>Aspergillaceae</taxon>
        <taxon>Aspergillus</taxon>
        <taxon>Aspergillus subgen. Circumdati</taxon>
    </lineage>
</organism>
<protein>
    <submittedName>
        <fullName evidence="1">Uncharacterized protein</fullName>
    </submittedName>
</protein>
<dbReference type="GeneID" id="43640008"/>
<evidence type="ECO:0000313" key="1">
    <source>
        <dbReference type="EMBL" id="KAE8133202.1"/>
    </source>
</evidence>
<name>A0A5N6SEW4_ASPPS</name>
<reference evidence="1 2" key="1">
    <citation type="submission" date="2019-04" db="EMBL/GenBank/DDBJ databases">
        <title>Friends and foes A comparative genomics study of 23 Aspergillus species from section Flavi.</title>
        <authorList>
            <consortium name="DOE Joint Genome Institute"/>
            <person name="Kjaerbolling I."/>
            <person name="Vesth T."/>
            <person name="Frisvad J.C."/>
            <person name="Nybo J.L."/>
            <person name="Theobald S."/>
            <person name="Kildgaard S."/>
            <person name="Isbrandt T."/>
            <person name="Kuo A."/>
            <person name="Sato A."/>
            <person name="Lyhne E.K."/>
            <person name="Kogle M.E."/>
            <person name="Wiebenga A."/>
            <person name="Kun R.S."/>
            <person name="Lubbers R.J."/>
            <person name="Makela M.R."/>
            <person name="Barry K."/>
            <person name="Chovatia M."/>
            <person name="Clum A."/>
            <person name="Daum C."/>
            <person name="Haridas S."/>
            <person name="He G."/>
            <person name="LaButti K."/>
            <person name="Lipzen A."/>
            <person name="Mondo S."/>
            <person name="Riley R."/>
            <person name="Salamov A."/>
            <person name="Simmons B.A."/>
            <person name="Magnuson J.K."/>
            <person name="Henrissat B."/>
            <person name="Mortensen U.H."/>
            <person name="Larsen T.O."/>
            <person name="Devries R.P."/>
            <person name="Grigoriev I.V."/>
            <person name="Machida M."/>
            <person name="Baker S.E."/>
            <person name="Andersen M.R."/>
        </authorList>
    </citation>
    <scope>NUCLEOTIDE SEQUENCE [LARGE SCALE GENOMIC DNA]</scope>
    <source>
        <strain evidence="1 2">CBS 117625</strain>
    </source>
</reference>
<proteinExistence type="predicted"/>
<dbReference type="EMBL" id="ML743620">
    <property type="protein sequence ID" value="KAE8133202.1"/>
    <property type="molecule type" value="Genomic_DNA"/>
</dbReference>
<dbReference type="AlphaFoldDB" id="A0A5N6SEW4"/>
<sequence length="62" mass="6909">MTAGMAVWGGIGLVVRGVLRRVRQLTPLSARQLVTIPLGLGRYVSWKRFGKRQTVSCLTSFY</sequence>
<accession>A0A5N6SEW4</accession>
<dbReference type="Proteomes" id="UP000325672">
    <property type="component" value="Unassembled WGS sequence"/>
</dbReference>
<gene>
    <name evidence="1" type="ORF">BDV38DRAFT_259128</name>
</gene>
<keyword evidence="2" id="KW-1185">Reference proteome</keyword>
<evidence type="ECO:0000313" key="2">
    <source>
        <dbReference type="Proteomes" id="UP000325672"/>
    </source>
</evidence>